<dbReference type="EMBL" id="ANIZ01000703">
    <property type="protein sequence ID" value="ETI53188.1"/>
    <property type="molecule type" value="Genomic_DNA"/>
</dbReference>
<feature type="compositionally biased region" description="Polar residues" evidence="1">
    <location>
        <begin position="256"/>
        <end position="267"/>
    </location>
</feature>
<proteinExistence type="predicted"/>
<protein>
    <submittedName>
        <fullName evidence="2">Uncharacterized protein</fullName>
    </submittedName>
</protein>
<name>V9FQW8_PHYNI</name>
<organism evidence="2 3">
    <name type="scientific">Phytophthora nicotianae P1569</name>
    <dbReference type="NCBI Taxonomy" id="1317065"/>
    <lineage>
        <taxon>Eukaryota</taxon>
        <taxon>Sar</taxon>
        <taxon>Stramenopiles</taxon>
        <taxon>Oomycota</taxon>
        <taxon>Peronosporomycetes</taxon>
        <taxon>Peronosporales</taxon>
        <taxon>Peronosporaceae</taxon>
        <taxon>Phytophthora</taxon>
    </lineage>
</organism>
<gene>
    <name evidence="2" type="ORF">F443_03831</name>
</gene>
<keyword evidence="3" id="KW-1185">Reference proteome</keyword>
<evidence type="ECO:0000256" key="1">
    <source>
        <dbReference type="SAM" id="MobiDB-lite"/>
    </source>
</evidence>
<evidence type="ECO:0000313" key="3">
    <source>
        <dbReference type="Proteomes" id="UP000018721"/>
    </source>
</evidence>
<comment type="caution">
    <text evidence="2">The sequence shown here is derived from an EMBL/GenBank/DDBJ whole genome shotgun (WGS) entry which is preliminary data.</text>
</comment>
<sequence>MWAAHARSKFYSVGNTTTNRLEATWKHMKTMMNLNSTFDKCLSAILLYQVQVLRALKSDLILVDSKSHFYPNDPHALQHVSSVLSSYAYGLVRDQNQLFGTSCSSAKAVPTRLLESEWIPALQTTITAIRDKALLTLETRRAETSGESTGTRVTPNQPILRTNYARLSRGEVCSKALVVQSDTEKYNIVTASLQPIINAMVNSSSVTFFRKMNALTDAIAVLLPELENSIKEFPLSSRSNPLVDAAGVLSNTSCSSDVANGPTQHSDIIQGAKKSPQRTVGNSAGTQQEVLAGVERTSNDVSGQTTLVRKHVLADSLPRSADRITLPSNIQQGQQRRRSSTKKLRHLRRKVELLVEQWGEAVGISFVVEWPRHTNNTRKAKFLLQNYPQVIMSMKDQCRTITERDL</sequence>
<evidence type="ECO:0000313" key="2">
    <source>
        <dbReference type="EMBL" id="ETI53188.1"/>
    </source>
</evidence>
<feature type="region of interest" description="Disordered" evidence="1">
    <location>
        <begin position="256"/>
        <end position="283"/>
    </location>
</feature>
<dbReference type="Proteomes" id="UP000018721">
    <property type="component" value="Unassembled WGS sequence"/>
</dbReference>
<dbReference type="AlphaFoldDB" id="V9FQW8"/>
<dbReference type="HOGENOM" id="CLU_678770_0_0_1"/>
<accession>V9FQW8</accession>
<reference evidence="2 3" key="1">
    <citation type="submission" date="2013-11" db="EMBL/GenBank/DDBJ databases">
        <title>The Genome Sequence of Phytophthora parasitica P1569.</title>
        <authorList>
            <consortium name="The Broad Institute Genomics Platform"/>
            <person name="Russ C."/>
            <person name="Tyler B."/>
            <person name="Panabieres F."/>
            <person name="Shan W."/>
            <person name="Tripathy S."/>
            <person name="Grunwald N."/>
            <person name="Machado M."/>
            <person name="Johnson C.S."/>
            <person name="Arredondo F."/>
            <person name="Hong C."/>
            <person name="Coffey M."/>
            <person name="Young S.K."/>
            <person name="Zeng Q."/>
            <person name="Gargeya S."/>
            <person name="Fitzgerald M."/>
            <person name="Abouelleil A."/>
            <person name="Alvarado L."/>
            <person name="Chapman S.B."/>
            <person name="Gainer-Dewar J."/>
            <person name="Goldberg J."/>
            <person name="Griggs A."/>
            <person name="Gujja S."/>
            <person name="Hansen M."/>
            <person name="Howarth C."/>
            <person name="Imamovic A."/>
            <person name="Ireland A."/>
            <person name="Larimer J."/>
            <person name="McCowan C."/>
            <person name="Murphy C."/>
            <person name="Pearson M."/>
            <person name="Poon T.W."/>
            <person name="Priest M."/>
            <person name="Roberts A."/>
            <person name="Saif S."/>
            <person name="Shea T."/>
            <person name="Sykes S."/>
            <person name="Wortman J."/>
            <person name="Nusbaum C."/>
            <person name="Birren B."/>
        </authorList>
    </citation>
    <scope>NUCLEOTIDE SEQUENCE [LARGE SCALE GENOMIC DNA]</scope>
    <source>
        <strain evidence="2 3">P1569</strain>
    </source>
</reference>